<dbReference type="Pfam" id="PF04140">
    <property type="entry name" value="ICMT"/>
    <property type="match status" value="1"/>
</dbReference>
<evidence type="ECO:0000256" key="2">
    <source>
        <dbReference type="ARBA" id="ARBA00022692"/>
    </source>
</evidence>
<keyword evidence="4 5" id="KW-0472">Membrane</keyword>
<evidence type="ECO:0000256" key="3">
    <source>
        <dbReference type="ARBA" id="ARBA00022989"/>
    </source>
</evidence>
<keyword evidence="7" id="KW-1185">Reference proteome</keyword>
<evidence type="ECO:0000256" key="4">
    <source>
        <dbReference type="ARBA" id="ARBA00023136"/>
    </source>
</evidence>
<dbReference type="OrthoDB" id="7203053at2"/>
<reference evidence="6 7" key="1">
    <citation type="journal article" date="2017" name="Int. J. Syst. Evol. Microbiol.">
        <title>Bacillus mangrovi sp. nov., isolated from a sediment sample from a mangrove forest.</title>
        <authorList>
            <person name="Gupta V."/>
            <person name="Singh P.K."/>
            <person name="Korpole S."/>
            <person name="Tanuku N.R.S."/>
            <person name="Pinnaka A.K."/>
        </authorList>
    </citation>
    <scope>NUCLEOTIDE SEQUENCE [LARGE SCALE GENOMIC DNA]</scope>
    <source>
        <strain evidence="6 7">KCTC 33872</strain>
    </source>
</reference>
<dbReference type="RefSeq" id="WP_155110640.1">
    <property type="nucleotide sequence ID" value="NZ_WMIB01000001.1"/>
</dbReference>
<evidence type="ECO:0000313" key="6">
    <source>
        <dbReference type="EMBL" id="MTH52106.1"/>
    </source>
</evidence>
<dbReference type="InterPro" id="IPR052527">
    <property type="entry name" value="Metal_cation-efflux_comp"/>
</dbReference>
<evidence type="ECO:0008006" key="8">
    <source>
        <dbReference type="Google" id="ProtNLM"/>
    </source>
</evidence>
<evidence type="ECO:0000256" key="5">
    <source>
        <dbReference type="SAM" id="Phobius"/>
    </source>
</evidence>
<feature type="transmembrane region" description="Helical" evidence="5">
    <location>
        <begin position="45"/>
        <end position="62"/>
    </location>
</feature>
<comment type="caution">
    <text evidence="6">The sequence shown here is derived from an EMBL/GenBank/DDBJ whole genome shotgun (WGS) entry which is preliminary data.</text>
</comment>
<gene>
    <name evidence="6" type="ORF">GKZ89_01715</name>
</gene>
<proteinExistence type="predicted"/>
<dbReference type="Proteomes" id="UP000434639">
    <property type="component" value="Unassembled WGS sequence"/>
</dbReference>
<dbReference type="PANTHER" id="PTHR43847">
    <property type="entry name" value="BLL3993 PROTEIN"/>
    <property type="match status" value="1"/>
</dbReference>
<dbReference type="AlphaFoldDB" id="A0A7X2S2P3"/>
<evidence type="ECO:0000256" key="1">
    <source>
        <dbReference type="ARBA" id="ARBA00004141"/>
    </source>
</evidence>
<keyword evidence="2 5" id="KW-0812">Transmembrane</keyword>
<dbReference type="PANTHER" id="PTHR43847:SF1">
    <property type="entry name" value="BLL3993 PROTEIN"/>
    <property type="match status" value="1"/>
</dbReference>
<dbReference type="InterPro" id="IPR007269">
    <property type="entry name" value="ICMT_MeTrfase"/>
</dbReference>
<sequence length="182" mass="20806">MIPILLITILILQRISELGLARKNEKVSKGKGGIEYGKSHYPYMVSMHTAFLLALAAEALFVSEGLSPYWMILVPLIFLTQYVRYWAIRSLGSSWNTKIILLPEHDVTVIGPYRYFRHPNYAVVAAEILLIPLLFQAYITAIVFTVLNAAMLTVRIRAEEKALKEHSDYLNAFRLRKNQLKP</sequence>
<dbReference type="GO" id="GO:0004671">
    <property type="term" value="F:protein C-terminal S-isoprenylcysteine carboxyl O-methyltransferase activity"/>
    <property type="evidence" value="ECO:0007669"/>
    <property type="project" value="InterPro"/>
</dbReference>
<accession>A0A7X2S2P3</accession>
<comment type="subcellular location">
    <subcellularLocation>
        <location evidence="1">Membrane</location>
        <topology evidence="1">Multi-pass membrane protein</topology>
    </subcellularLocation>
</comment>
<feature type="transmembrane region" description="Helical" evidence="5">
    <location>
        <begin position="121"/>
        <end position="147"/>
    </location>
</feature>
<name>A0A7X2S2P3_9BACI</name>
<dbReference type="EMBL" id="WMIB01000001">
    <property type="protein sequence ID" value="MTH52106.1"/>
    <property type="molecule type" value="Genomic_DNA"/>
</dbReference>
<keyword evidence="3 5" id="KW-1133">Transmembrane helix</keyword>
<dbReference type="GO" id="GO:0016020">
    <property type="term" value="C:membrane"/>
    <property type="evidence" value="ECO:0007669"/>
    <property type="project" value="UniProtKB-SubCell"/>
</dbReference>
<feature type="transmembrane region" description="Helical" evidence="5">
    <location>
        <begin position="69"/>
        <end position="88"/>
    </location>
</feature>
<evidence type="ECO:0000313" key="7">
    <source>
        <dbReference type="Proteomes" id="UP000434639"/>
    </source>
</evidence>
<protein>
    <recommendedName>
        <fullName evidence="8">Isoprenylcysteine carboxyl methyltransferase</fullName>
    </recommendedName>
</protein>
<organism evidence="6 7">
    <name type="scientific">Metabacillus mangrovi</name>
    <dbReference type="NCBI Taxonomy" id="1491830"/>
    <lineage>
        <taxon>Bacteria</taxon>
        <taxon>Bacillati</taxon>
        <taxon>Bacillota</taxon>
        <taxon>Bacilli</taxon>
        <taxon>Bacillales</taxon>
        <taxon>Bacillaceae</taxon>
        <taxon>Metabacillus</taxon>
    </lineage>
</organism>
<dbReference type="Gene3D" id="1.20.120.1630">
    <property type="match status" value="1"/>
</dbReference>